<accession>A0A2D3I6A7</accession>
<protein>
    <submittedName>
        <fullName evidence="1">ORF1025</fullName>
    </submittedName>
</protein>
<organism evidence="1">
    <name type="scientific">White spot syndrome virus</name>
    <dbReference type="NCBI Taxonomy" id="342409"/>
    <lineage>
        <taxon>Viruses</taxon>
        <taxon>Viruses incertae sedis</taxon>
        <taxon>Naldaviricetes</taxon>
        <taxon>Nimaviridae</taxon>
        <taxon>Whispovirus</taxon>
    </lineage>
</organism>
<evidence type="ECO:0000313" key="1">
    <source>
        <dbReference type="EMBL" id="ATU83915.1"/>
    </source>
</evidence>
<proteinExistence type="predicted"/>
<name>A0A2D3I6A7_9VIRU</name>
<dbReference type="Proteomes" id="UP000267516">
    <property type="component" value="Segment"/>
</dbReference>
<reference evidence="1" key="1">
    <citation type="journal article" date="2018" name="Aquaculture">
        <title>Complete genome sequence of a white spot syndrome virus associated with a disease incursion in Australia.</title>
        <authorList>
            <person name="Oakey J."/>
            <person name="Smith C.S."/>
        </authorList>
    </citation>
    <scope>NUCLEOTIDE SEQUENCE [LARGE SCALE GENOMIC DNA]</scope>
    <source>
        <strain evidence="1">WSSV-AU</strain>
    </source>
</reference>
<dbReference type="EMBL" id="MF768985">
    <property type="protein sequence ID" value="ATU83915.1"/>
    <property type="molecule type" value="Genomic_DNA"/>
</dbReference>
<sequence>MSKFNIGSLDNIFSLLRANTLVKLKPDSLPFREEDCLDHGVISFNDCVQNSLCNILCCSGFNSNLPVSVVVISIV</sequence>